<dbReference type="Proteomes" id="UP000317624">
    <property type="component" value="Unassembled WGS sequence"/>
</dbReference>
<accession>A0A558BKD6</accession>
<organism evidence="1 2">
    <name type="scientific">Hymenobacter setariae</name>
    <dbReference type="NCBI Taxonomy" id="2594794"/>
    <lineage>
        <taxon>Bacteria</taxon>
        <taxon>Pseudomonadati</taxon>
        <taxon>Bacteroidota</taxon>
        <taxon>Cytophagia</taxon>
        <taxon>Cytophagales</taxon>
        <taxon>Hymenobacteraceae</taxon>
        <taxon>Hymenobacter</taxon>
    </lineage>
</organism>
<comment type="caution">
    <text evidence="1">The sequence shown here is derived from an EMBL/GenBank/DDBJ whole genome shotgun (WGS) entry which is preliminary data.</text>
</comment>
<evidence type="ECO:0000313" key="2">
    <source>
        <dbReference type="Proteomes" id="UP000317624"/>
    </source>
</evidence>
<dbReference type="EMBL" id="VMRJ01000008">
    <property type="protein sequence ID" value="TVT36966.1"/>
    <property type="molecule type" value="Genomic_DNA"/>
</dbReference>
<dbReference type="OrthoDB" id="4166375at2"/>
<reference evidence="1 2" key="1">
    <citation type="submission" date="2019-07" db="EMBL/GenBank/DDBJ databases">
        <title>Hymenobacter sp. straun FUR1 Genome sequencing and assembly.</title>
        <authorList>
            <person name="Chhetri G."/>
        </authorList>
    </citation>
    <scope>NUCLEOTIDE SEQUENCE [LARGE SCALE GENOMIC DNA]</scope>
    <source>
        <strain evidence="1 2">Fur1</strain>
    </source>
</reference>
<gene>
    <name evidence="1" type="ORF">FNT36_24165</name>
</gene>
<evidence type="ECO:0000313" key="1">
    <source>
        <dbReference type="EMBL" id="TVT36966.1"/>
    </source>
</evidence>
<keyword evidence="2" id="KW-1185">Reference proteome</keyword>
<name>A0A558BKD6_9BACT</name>
<protein>
    <submittedName>
        <fullName evidence="1">Uncharacterized protein</fullName>
    </submittedName>
</protein>
<dbReference type="RefSeq" id="WP_144853117.1">
    <property type="nucleotide sequence ID" value="NZ_VMRJ01000008.1"/>
</dbReference>
<proteinExistence type="predicted"/>
<sequence>MKQWQDHVRLSQLIIRELGNEDRNGVLGRWMAQRVAELLRRAEASVDPVVKEAAERECQDLIIRLWESRESWPAGGPLGSILPTLQTLLAGEPDYRPWRSRPAENQLIGWITNLLQLQRKELRYFCLAIRDQIPGLLREEMRQLLVEHQSDLSEEEANILYFVTNASQLPFFNREEAAEIDGNEIPEETTPASTMEPVDRLAEFLAFITRERQQFFARVSSTS</sequence>
<dbReference type="AlphaFoldDB" id="A0A558BKD6"/>